<sequence length="128" mass="14114">MIKTSLSIGNAVAALLNNNKEIKGKKVTKIFPVVTYDAILPYIAYRRIDLSPALTKSASGADTVNIEICCFSASYQDSLELAELVRMALDFKAWELAGIKIRSCNLTNSSETWSNDAYTQSLIFTIKL</sequence>
<dbReference type="STRING" id="419005.HMPREF1860_01853"/>
<dbReference type="InterPro" id="IPR053745">
    <property type="entry name" value="Viral_Tail_Comp_sf"/>
</dbReference>
<evidence type="ECO:0000313" key="1">
    <source>
        <dbReference type="EMBL" id="KXB75110.1"/>
    </source>
</evidence>
<organism evidence="1">
    <name type="scientific">Prevotella amnii</name>
    <dbReference type="NCBI Taxonomy" id="419005"/>
    <lineage>
        <taxon>Bacteria</taxon>
        <taxon>Pseudomonadati</taxon>
        <taxon>Bacteroidota</taxon>
        <taxon>Bacteroidia</taxon>
        <taxon>Bacteroidales</taxon>
        <taxon>Prevotellaceae</taxon>
        <taxon>Prevotella</taxon>
    </lineage>
</organism>
<dbReference type="RefSeq" id="WP_060933264.1">
    <property type="nucleotide sequence ID" value="NZ_KQ960560.1"/>
</dbReference>
<dbReference type="EMBL" id="LSDL01000125">
    <property type="protein sequence ID" value="KXB75110.1"/>
    <property type="molecule type" value="Genomic_DNA"/>
</dbReference>
<accession>A0A134B594</accession>
<dbReference type="PATRIC" id="fig|419005.5.peg.1850"/>
<dbReference type="InterPro" id="IPR021508">
    <property type="entry name" value="Gp17-like"/>
</dbReference>
<proteinExistence type="predicted"/>
<evidence type="ECO:0000313" key="2">
    <source>
        <dbReference type="Proteomes" id="UP000070531"/>
    </source>
</evidence>
<comment type="caution">
    <text evidence="1">The sequence shown here is derived from an EMBL/GenBank/DDBJ whole genome shotgun (WGS) entry which is preliminary data.</text>
</comment>
<reference evidence="1 2" key="1">
    <citation type="submission" date="2016-01" db="EMBL/GenBank/DDBJ databases">
        <authorList>
            <person name="Oliw E.H."/>
        </authorList>
    </citation>
    <scope>NUCLEOTIDE SEQUENCE [LARGE SCALE GENOMIC DNA]</scope>
    <source>
        <strain evidence="1 2">DNF00307</strain>
    </source>
</reference>
<name>A0A134B594_9BACT</name>
<gene>
    <name evidence="1" type="ORF">HMPREF1860_01853</name>
</gene>
<protein>
    <submittedName>
        <fullName evidence="1">Uncharacterized protein</fullName>
    </submittedName>
</protein>
<dbReference type="Pfam" id="PF11367">
    <property type="entry name" value="Tail_completion_gp17"/>
    <property type="match status" value="1"/>
</dbReference>
<dbReference type="Gene3D" id="3.30.2000.30">
    <property type="match status" value="1"/>
</dbReference>
<dbReference type="AlphaFoldDB" id="A0A134B594"/>
<dbReference type="Proteomes" id="UP000070531">
    <property type="component" value="Unassembled WGS sequence"/>
</dbReference>